<dbReference type="Proteomes" id="UP001622950">
    <property type="component" value="Unassembled WGS sequence"/>
</dbReference>
<reference evidence="1" key="1">
    <citation type="submission" date="2024-11" db="EMBL/GenBank/DDBJ databases">
        <authorList>
            <person name="Lucas J.A."/>
        </authorList>
    </citation>
    <scope>NUCLEOTIDE SEQUENCE</scope>
    <source>
        <strain evidence="1">Z 8.8</strain>
    </source>
</reference>
<keyword evidence="2" id="KW-1185">Reference proteome</keyword>
<comment type="caution">
    <text evidence="1">The sequence shown here is derived from an EMBL/GenBank/DDBJ whole genome shotgun (WGS) entry which is preliminary data.</text>
</comment>
<name>A0ACC7MMS8_9PSED</name>
<accession>A0ACC7MMS8</accession>
<sequence length="172" mass="18894">MSDKGSHDDYKNRDYPVREDMACQIKVWRFERCGWYVLVLLVVLGLCGMFSRGPMSSRDVKGSDGRLRVQYEVFHRNGSTNPMVISVVGAPDAMVELELSGALLDGFNIESMLPEPGRASSGGEGMKLWLQADAHGRANLYMTLRGDGLGLFSTRVSSPGAAPVAMDQFIFP</sequence>
<organism evidence="1 2">
    <name type="scientific">Pseudomonas neuropathica</name>
    <dbReference type="NCBI Taxonomy" id="2730425"/>
    <lineage>
        <taxon>Bacteria</taxon>
        <taxon>Pseudomonadati</taxon>
        <taxon>Pseudomonadota</taxon>
        <taxon>Gammaproteobacteria</taxon>
        <taxon>Pseudomonadales</taxon>
        <taxon>Pseudomonadaceae</taxon>
        <taxon>Pseudomonas</taxon>
    </lineage>
</organism>
<evidence type="ECO:0000313" key="2">
    <source>
        <dbReference type="Proteomes" id="UP001622950"/>
    </source>
</evidence>
<proteinExistence type="predicted"/>
<evidence type="ECO:0000313" key="1">
    <source>
        <dbReference type="EMBL" id="MFK9079172.1"/>
    </source>
</evidence>
<protein>
    <submittedName>
        <fullName evidence="1">Uncharacterized protein</fullName>
    </submittedName>
</protein>
<gene>
    <name evidence="1" type="ORF">ACJEBM_00565</name>
</gene>
<dbReference type="EMBL" id="JBJHQE010000001">
    <property type="protein sequence ID" value="MFK9079172.1"/>
    <property type="molecule type" value="Genomic_DNA"/>
</dbReference>